<sequence>MWRSFVVLFIVTTNLCNFLDTYKITTDETSRTAIEAYERQGSDLQDEYLDENYSSEDSGRVVIGKWRNNGEALEPKWRDGDSVPLAPFSTISFANGWREEPDSVIKYEENEPVSVSFDSRGGIKDIDNAGEGSSREEKTYIGIRGAYRKPKSREHRNYHRTTEIYSAVRGDGGEKLSETFESREDTRKHPDTVDDVDNVGNAKKAEKYRETLQNYTNQYELFDDGENDDPRPRKRRPPGSHEFPGSWNAMDRKKEASELAERGGESERESSRESVDLKAFLKMQGNNLSLSEILQEKNLTLSDILTGKPDAIRILKSNERRQGPGNKEDENSGEQSTSTQLPFRNLLVFRNSSNYENGGRWSPSRKIIPTTKSDESSSFEDLNVGLTSVELESRVPPALDTSESYSDWFSPETAKNASKVSSDNDRRLSNLTLVENEAGNLKEQFIDSDNKSLSVETTTVFEDGIEADRQLVVNSEGKRFLPETDDEDEIMEFSDYPSKMPKFIPTVYDTAVRNSKRKHILHGAIQMNNPRTKAEAKLSTEQVVPLETTVPTIISETGIKIVNSTETEDSGTTKKPPNEVLEHLRNQTGQIELGEKVLNTNSNSSEGRILLNMSVEGSNLRNDEKNFTFNQKLHEVVIPRVDPQSRAEILELFSSGSSAERLERLLASRNMSVEELIALRQRGSSQVHFAEVFRAKEQSSMSSSHNHKTNHNVKANHAYREEVEKIRPTNEQKMKEKVNKSADEVLEASKDSNVLSDGQSINVKLETTEKLTIPQDKSEDRDKAKENFGIETEYLATDLINLFSQSKNIKKNISDFDKDVSDSDNTVKSPSVRSEEVGIRMGPRTGGDFKGVTTNLDSTATVNSMMANKNVQRDSEGSSYYTSIEAVKVPVLDGGVQEVETVFEGEKKPPMNLVDLEEIGRVEEILKNDIDSLKNLYGISDYEYPEKKSISKVKPSIIASGGILGVTIVVFLSIFIACRIKQKKKFTYRNSFTKAVFHNPGVTARKLSNTSSINTIMVDVVATSTAKRPQKPYSDFENNGFEPKTDIDNDSLDANDSWETIPDFMK</sequence>
<keyword evidence="3" id="KW-0732">Signal</keyword>
<keyword evidence="2" id="KW-0472">Membrane</keyword>
<feature type="compositionally biased region" description="Basic and acidic residues" evidence="1">
    <location>
        <begin position="171"/>
        <end position="192"/>
    </location>
</feature>
<feature type="compositionally biased region" description="Polar residues" evidence="1">
    <location>
        <begin position="823"/>
        <end position="832"/>
    </location>
</feature>
<keyword evidence="4" id="KW-1185">Reference proteome</keyword>
<feature type="region of interest" description="Disordered" evidence="1">
    <location>
        <begin position="817"/>
        <end position="850"/>
    </location>
</feature>
<accession>A0ABM3GIU9</accession>
<feature type="compositionally biased region" description="Basic and acidic residues" evidence="1">
    <location>
        <begin position="250"/>
        <end position="274"/>
    </location>
</feature>
<evidence type="ECO:0000256" key="2">
    <source>
        <dbReference type="SAM" id="Phobius"/>
    </source>
</evidence>
<keyword evidence="2" id="KW-1133">Transmembrane helix</keyword>
<dbReference type="Proteomes" id="UP000829291">
    <property type="component" value="Chromosome 6"/>
</dbReference>
<proteinExistence type="predicted"/>
<evidence type="ECO:0000313" key="4">
    <source>
        <dbReference type="Proteomes" id="UP000829291"/>
    </source>
</evidence>
<gene>
    <name evidence="5" type="primary">LOC124295195</name>
</gene>
<protein>
    <submittedName>
        <fullName evidence="5">Uncharacterized protein LOC124295195</fullName>
    </submittedName>
</protein>
<dbReference type="GeneID" id="124295195"/>
<feature type="region of interest" description="Disordered" evidence="1">
    <location>
        <begin position="168"/>
        <end position="274"/>
    </location>
</feature>
<feature type="compositionally biased region" description="Basic and acidic residues" evidence="1">
    <location>
        <begin position="316"/>
        <end position="330"/>
    </location>
</feature>
<feature type="region of interest" description="Disordered" evidence="1">
    <location>
        <begin position="1029"/>
        <end position="1066"/>
    </location>
</feature>
<evidence type="ECO:0000256" key="1">
    <source>
        <dbReference type="SAM" id="MobiDB-lite"/>
    </source>
</evidence>
<feature type="region of interest" description="Disordered" evidence="1">
    <location>
        <begin position="316"/>
        <end position="340"/>
    </location>
</feature>
<feature type="chain" id="PRO_5046610298" evidence="3">
    <location>
        <begin position="19"/>
        <end position="1066"/>
    </location>
</feature>
<dbReference type="RefSeq" id="XP_046600193.1">
    <property type="nucleotide sequence ID" value="XM_046744237.1"/>
</dbReference>
<keyword evidence="2" id="KW-0812">Transmembrane</keyword>
<organism evidence="4 5">
    <name type="scientific">Neodiprion lecontei</name>
    <name type="common">Redheaded pine sawfly</name>
    <dbReference type="NCBI Taxonomy" id="441921"/>
    <lineage>
        <taxon>Eukaryota</taxon>
        <taxon>Metazoa</taxon>
        <taxon>Ecdysozoa</taxon>
        <taxon>Arthropoda</taxon>
        <taxon>Hexapoda</taxon>
        <taxon>Insecta</taxon>
        <taxon>Pterygota</taxon>
        <taxon>Neoptera</taxon>
        <taxon>Endopterygota</taxon>
        <taxon>Hymenoptera</taxon>
        <taxon>Tenthredinoidea</taxon>
        <taxon>Diprionidae</taxon>
        <taxon>Diprioninae</taxon>
        <taxon>Neodiprion</taxon>
    </lineage>
</organism>
<feature type="transmembrane region" description="Helical" evidence="2">
    <location>
        <begin position="957"/>
        <end position="978"/>
    </location>
</feature>
<evidence type="ECO:0000313" key="5">
    <source>
        <dbReference type="RefSeq" id="XP_046600193.1"/>
    </source>
</evidence>
<name>A0ABM3GIU9_NEOLC</name>
<feature type="signal peptide" evidence="3">
    <location>
        <begin position="1"/>
        <end position="18"/>
    </location>
</feature>
<evidence type="ECO:0000256" key="3">
    <source>
        <dbReference type="SAM" id="SignalP"/>
    </source>
</evidence>
<reference evidence="5" key="1">
    <citation type="submission" date="2025-08" db="UniProtKB">
        <authorList>
            <consortium name="RefSeq"/>
        </authorList>
    </citation>
    <scope>IDENTIFICATION</scope>
    <source>
        <tissue evidence="5">Thorax and Abdomen</tissue>
    </source>
</reference>